<feature type="transmembrane region" description="Helical" evidence="10">
    <location>
        <begin position="1339"/>
        <end position="1360"/>
    </location>
</feature>
<dbReference type="PANTHER" id="PTHR19241">
    <property type="entry name" value="ATP-BINDING CASSETTE TRANSPORTER"/>
    <property type="match status" value="1"/>
</dbReference>
<evidence type="ECO:0000313" key="13">
    <source>
        <dbReference type="Proteomes" id="UP000794436"/>
    </source>
</evidence>
<evidence type="ECO:0000256" key="1">
    <source>
        <dbReference type="ARBA" id="ARBA00004141"/>
    </source>
</evidence>
<keyword evidence="13" id="KW-1185">Reference proteome</keyword>
<feature type="domain" description="ABC transporter" evidence="11">
    <location>
        <begin position="178"/>
        <end position="430"/>
    </location>
</feature>
<keyword evidence="3" id="KW-0813">Transport</keyword>
<gene>
    <name evidence="12" type="ORF">Poli38472_013110</name>
</gene>
<comment type="similarity">
    <text evidence="2">Belongs to the ABC transporter superfamily. ABCG family. PDR (TC 3.A.1.205) subfamily.</text>
</comment>
<evidence type="ECO:0000256" key="10">
    <source>
        <dbReference type="SAM" id="Phobius"/>
    </source>
</evidence>
<evidence type="ECO:0000256" key="4">
    <source>
        <dbReference type="ARBA" id="ARBA00022692"/>
    </source>
</evidence>
<evidence type="ECO:0000256" key="5">
    <source>
        <dbReference type="ARBA" id="ARBA00022741"/>
    </source>
</evidence>
<dbReference type="FunFam" id="3.40.50.300:FF:000289">
    <property type="entry name" value="ABC transporter G family member 31"/>
    <property type="match status" value="1"/>
</dbReference>
<name>A0A8K1C2H9_PYTOL</name>
<dbReference type="GO" id="GO:0140359">
    <property type="term" value="F:ABC-type transporter activity"/>
    <property type="evidence" value="ECO:0007669"/>
    <property type="project" value="InterPro"/>
</dbReference>
<evidence type="ECO:0000256" key="8">
    <source>
        <dbReference type="ARBA" id="ARBA00023136"/>
    </source>
</evidence>
<dbReference type="GO" id="GO:0016020">
    <property type="term" value="C:membrane"/>
    <property type="evidence" value="ECO:0007669"/>
    <property type="project" value="UniProtKB-SubCell"/>
</dbReference>
<feature type="transmembrane region" description="Helical" evidence="10">
    <location>
        <begin position="1231"/>
        <end position="1251"/>
    </location>
</feature>
<comment type="subcellular location">
    <subcellularLocation>
        <location evidence="1">Membrane</location>
        <topology evidence="1">Multi-pass membrane protein</topology>
    </subcellularLocation>
</comment>
<feature type="transmembrane region" description="Helical" evidence="10">
    <location>
        <begin position="1263"/>
        <end position="1286"/>
    </location>
</feature>
<feature type="transmembrane region" description="Helical" evidence="10">
    <location>
        <begin position="685"/>
        <end position="706"/>
    </location>
</feature>
<feature type="transmembrane region" description="Helical" evidence="10">
    <location>
        <begin position="756"/>
        <end position="782"/>
    </location>
</feature>
<evidence type="ECO:0000256" key="7">
    <source>
        <dbReference type="ARBA" id="ARBA00022989"/>
    </source>
</evidence>
<feature type="transmembrane region" description="Helical" evidence="10">
    <location>
        <begin position="1372"/>
        <end position="1392"/>
    </location>
</feature>
<keyword evidence="4 10" id="KW-0812">Transmembrane</keyword>
<feature type="transmembrane region" description="Helical" evidence="10">
    <location>
        <begin position="1470"/>
        <end position="1492"/>
    </location>
</feature>
<dbReference type="InterPro" id="IPR027417">
    <property type="entry name" value="P-loop_NTPase"/>
</dbReference>
<feature type="domain" description="ABC transporter" evidence="11">
    <location>
        <begin position="870"/>
        <end position="1111"/>
    </location>
</feature>
<protein>
    <recommendedName>
        <fullName evidence="11">ABC transporter domain-containing protein</fullName>
    </recommendedName>
</protein>
<feature type="transmembrane region" description="Helical" evidence="10">
    <location>
        <begin position="1307"/>
        <end position="1333"/>
    </location>
</feature>
<dbReference type="EMBL" id="SPLM01000148">
    <property type="protein sequence ID" value="TMW55219.1"/>
    <property type="molecule type" value="Genomic_DNA"/>
</dbReference>
<dbReference type="SMART" id="SM00382">
    <property type="entry name" value="AAA"/>
    <property type="match status" value="2"/>
</dbReference>
<keyword evidence="8 10" id="KW-0472">Membrane</keyword>
<dbReference type="GO" id="GO:0016887">
    <property type="term" value="F:ATP hydrolysis activity"/>
    <property type="evidence" value="ECO:0007669"/>
    <property type="project" value="InterPro"/>
</dbReference>
<evidence type="ECO:0000256" key="2">
    <source>
        <dbReference type="ARBA" id="ARBA00006012"/>
    </source>
</evidence>
<organism evidence="12 13">
    <name type="scientific">Pythium oligandrum</name>
    <name type="common">Mycoparasitic fungus</name>
    <dbReference type="NCBI Taxonomy" id="41045"/>
    <lineage>
        <taxon>Eukaryota</taxon>
        <taxon>Sar</taxon>
        <taxon>Stramenopiles</taxon>
        <taxon>Oomycota</taxon>
        <taxon>Peronosporomycetes</taxon>
        <taxon>Pythiales</taxon>
        <taxon>Pythiaceae</taxon>
        <taxon>Pythium</taxon>
    </lineage>
</organism>
<dbReference type="OrthoDB" id="66620at2759"/>
<dbReference type="PROSITE" id="PS00211">
    <property type="entry name" value="ABC_TRANSPORTER_1"/>
    <property type="match status" value="1"/>
</dbReference>
<feature type="compositionally biased region" description="Acidic residues" evidence="9">
    <location>
        <begin position="37"/>
        <end position="49"/>
    </location>
</feature>
<evidence type="ECO:0000256" key="6">
    <source>
        <dbReference type="ARBA" id="ARBA00022840"/>
    </source>
</evidence>
<dbReference type="GO" id="GO:0005524">
    <property type="term" value="F:ATP binding"/>
    <property type="evidence" value="ECO:0007669"/>
    <property type="project" value="UniProtKB-KW"/>
</dbReference>
<dbReference type="CDD" id="cd03232">
    <property type="entry name" value="ABCG_PDR_domain2"/>
    <property type="match status" value="1"/>
</dbReference>
<evidence type="ECO:0000256" key="3">
    <source>
        <dbReference type="ARBA" id="ARBA00022448"/>
    </source>
</evidence>
<accession>A0A8K1C2H9</accession>
<proteinExistence type="inferred from homology"/>
<evidence type="ECO:0000313" key="12">
    <source>
        <dbReference type="EMBL" id="TMW55219.1"/>
    </source>
</evidence>
<feature type="transmembrane region" description="Helical" evidence="10">
    <location>
        <begin position="544"/>
        <end position="565"/>
    </location>
</feature>
<keyword evidence="5" id="KW-0547">Nucleotide-binding</keyword>
<dbReference type="SUPFAM" id="SSF52540">
    <property type="entry name" value="P-loop containing nucleoside triphosphate hydrolases"/>
    <property type="match status" value="2"/>
</dbReference>
<dbReference type="InterPro" id="IPR043926">
    <property type="entry name" value="ABCG_dom"/>
</dbReference>
<feature type="region of interest" description="Disordered" evidence="9">
    <location>
        <begin position="36"/>
        <end position="67"/>
    </location>
</feature>
<dbReference type="Proteomes" id="UP000794436">
    <property type="component" value="Unassembled WGS sequence"/>
</dbReference>
<keyword evidence="6" id="KW-0067">ATP-binding</keyword>
<dbReference type="Pfam" id="PF01061">
    <property type="entry name" value="ABC2_membrane"/>
    <property type="match status" value="2"/>
</dbReference>
<keyword evidence="7 10" id="KW-1133">Transmembrane helix</keyword>
<dbReference type="InterPro" id="IPR017871">
    <property type="entry name" value="ABC_transporter-like_CS"/>
</dbReference>
<dbReference type="Gene3D" id="3.40.50.300">
    <property type="entry name" value="P-loop containing nucleotide triphosphate hydrolases"/>
    <property type="match status" value="2"/>
</dbReference>
<evidence type="ECO:0000256" key="9">
    <source>
        <dbReference type="SAM" id="MobiDB-lite"/>
    </source>
</evidence>
<feature type="transmembrane region" description="Helical" evidence="10">
    <location>
        <begin position="609"/>
        <end position="640"/>
    </location>
</feature>
<dbReference type="Pfam" id="PF00005">
    <property type="entry name" value="ABC_tran"/>
    <property type="match status" value="2"/>
</dbReference>
<dbReference type="InterPro" id="IPR013525">
    <property type="entry name" value="ABC2_TM"/>
</dbReference>
<evidence type="ECO:0000259" key="11">
    <source>
        <dbReference type="PROSITE" id="PS50893"/>
    </source>
</evidence>
<feature type="transmembrane region" description="Helical" evidence="10">
    <location>
        <begin position="652"/>
        <end position="673"/>
    </location>
</feature>
<reference evidence="12" key="1">
    <citation type="submission" date="2019-03" db="EMBL/GenBank/DDBJ databases">
        <title>Long read genome sequence of the mycoparasitic Pythium oligandrum ATCC 38472 isolated from sugarbeet rhizosphere.</title>
        <authorList>
            <person name="Gaulin E."/>
        </authorList>
    </citation>
    <scope>NUCLEOTIDE SEQUENCE</scope>
    <source>
        <strain evidence="12">ATCC 38472_TT</strain>
    </source>
</reference>
<dbReference type="InterPro" id="IPR003439">
    <property type="entry name" value="ABC_transporter-like_ATP-bd"/>
</dbReference>
<dbReference type="Pfam" id="PF19055">
    <property type="entry name" value="ABC2_membrane_7"/>
    <property type="match status" value="1"/>
</dbReference>
<dbReference type="InterPro" id="IPR034003">
    <property type="entry name" value="ABCG_PDR_2"/>
</dbReference>
<comment type="caution">
    <text evidence="12">The sequence shown here is derived from an EMBL/GenBank/DDBJ whole genome shotgun (WGS) entry which is preliminary data.</text>
</comment>
<sequence>MSRRPNDEVRPVETSDLDAALAGVMGLPELILRASIIEDDDGDEQDTTEDPPIAGSAQARLRPRQGSSLNVVDETRDVVPEIDHTVRPERPERPDRAEARMSMKMKSTMLERYSSLDATTLESMLSGGLDRFFGKFKNAWKKHNLSFPTPEITFENLSYEVRMSTEPSSSAGSIGGFLRAAVKPWRKLKKEKKTILHPMTGCIRPGTMTLVLANPGAGKSTFLKALAGKLSTRRRRRFIKGSITYSGLAAEEIQIDKLVGLVDQADNHLPTLTVRETLEFADRCLNGFPEDKPEKLREIARLRTDLCMHILGLTKCADTVVGDALLRGVSGGERKRVTIGEMIVGHQSVFLCDEISTGLDSAATFDITQSLKSFTRTLGGSVVIALLQPPPEVVELFDDVLILAEGRLVYHGPTIEMLSYFESLGFGCPERVDPAEFAVDVVSGRGAQYLMSDRVAAMPAKPPRLAEHFEDAFRRSERYLTTLRTLESKKRHMAKVQNETALQSVQHLISKHEGGNRPTYGMGFFESTAYLFQRQKKIWMRDRALVLGKMIEAVVVGLLLGIIYYNVSSMNYLRMIFFSAAVFQRQAWQQLPIAFQVRNVFYKQRSRMFFRTLSYTLAESIVQIPLNVMVSFILSVIFYFMSGLSRSASTFFVFYAIVVTFQHAVTAYYTLLAAFSPTITVAQSIASLSVSFFLLFSGNIILPLLIPTYWRWMYWFNPLAWALRALLLNEFHDSRYSDAERIAALARFQITKGPEFIWIGILVLAAYYVLFTLLNTAGLHWLRFEVQATASVSTSSMEESYPDQTTASASPQSDVQPSVIAGGGAVVTPTPESPDHLIVPMAAKPTLGPEASRMESGDTPAAVTCIPAYLVVRNLEYFVPHPAQKGEELQLLHGITAHFTPGKMTALMGSSGAGKTTLMDVLAGRKTGGRIEGDILVNGEPKDPTTFSRIAGYCEQMDIHSGGATIQEALEFSARLRLPASTTPAERRAIVQNTMDLLELNGLALELVRNCSIEQKKRITIGVEVVANPSILFLDEPTSGLDARAASFVMKGVRSIARTGRTVLCTIHQPSVQIFELFDSLLLLQKGGYTAFFGDLGQGSELLLQYFASLPGTPSMPALYNPATYMLEVIGAGIGRQGAGQARDYSLEYKKSPLCESNRVVSEAIATGNVPPEFMWLNDPTSTKPTEPAQSALTKFSSLELMPIASSFYVQFRSCAAKMRLTYWRNPQYNLVRIVTFPLYAVIFGTTFYQMEETTMAKVNSHVGLMYNTLDFIGVINLMTVLDTVVNERAVFYRERMSNYYGPLSYALSLWLAEIPYLLFVSIVFMAIEYFLIGWESDASGFFLFWFVFFLHISISTSIGQFMSVLMPNIKVANVAVGAISVLFNLFSGFLMPHQDMRKFYSWIRWLTVTNYSLPSLVSIEMGRCTSEDLVSKIHGCRIVAIPATGETPATAMRLTAFIYKYFHFDYADLWWNIVVLISIWVILQIAIYLTLRFVSHLKR</sequence>
<dbReference type="InterPro" id="IPR003593">
    <property type="entry name" value="AAA+_ATPase"/>
</dbReference>
<dbReference type="PROSITE" id="PS50893">
    <property type="entry name" value="ABC_TRANSPORTER_2"/>
    <property type="match status" value="2"/>
</dbReference>